<comment type="caution">
    <text evidence="1">The sequence shown here is derived from an EMBL/GenBank/DDBJ whole genome shotgun (WGS) entry which is preliminary data.</text>
</comment>
<dbReference type="EMBL" id="QNRQ01000001">
    <property type="protein sequence ID" value="RBP43191.1"/>
    <property type="molecule type" value="Genomic_DNA"/>
</dbReference>
<gene>
    <name evidence="1" type="ORF">DFR37_101319</name>
</gene>
<protein>
    <submittedName>
        <fullName evidence="1">Uncharacterized protein</fullName>
    </submittedName>
</protein>
<dbReference type="Proteomes" id="UP000253628">
    <property type="component" value="Unassembled WGS sequence"/>
</dbReference>
<name>A0A366HLW1_9BURK</name>
<evidence type="ECO:0000313" key="2">
    <source>
        <dbReference type="Proteomes" id="UP000253628"/>
    </source>
</evidence>
<sequence>MPANVVQWWFPQECPTFSTLSPRRGLMRKGYVQGMGGARHLLEPA</sequence>
<reference evidence="1 2" key="1">
    <citation type="submission" date="2018-06" db="EMBL/GenBank/DDBJ databases">
        <title>Genomic Encyclopedia of Type Strains, Phase IV (KMG-IV): sequencing the most valuable type-strain genomes for metagenomic binning, comparative biology and taxonomic classification.</title>
        <authorList>
            <person name="Goeker M."/>
        </authorList>
    </citation>
    <scope>NUCLEOTIDE SEQUENCE [LARGE SCALE GENOMIC DNA]</scope>
    <source>
        <strain evidence="1 2">DSM 25520</strain>
    </source>
</reference>
<accession>A0A366HLW1</accession>
<proteinExistence type="predicted"/>
<evidence type="ECO:0000313" key="1">
    <source>
        <dbReference type="EMBL" id="RBP43191.1"/>
    </source>
</evidence>
<keyword evidence="2" id="KW-1185">Reference proteome</keyword>
<dbReference type="AlphaFoldDB" id="A0A366HLW1"/>
<organism evidence="1 2">
    <name type="scientific">Eoetvoesiella caeni</name>
    <dbReference type="NCBI Taxonomy" id="645616"/>
    <lineage>
        <taxon>Bacteria</taxon>
        <taxon>Pseudomonadati</taxon>
        <taxon>Pseudomonadota</taxon>
        <taxon>Betaproteobacteria</taxon>
        <taxon>Burkholderiales</taxon>
        <taxon>Alcaligenaceae</taxon>
        <taxon>Eoetvoesiella</taxon>
    </lineage>
</organism>